<sequence>MESVRTDVPPGFRVDETRVNNVDPVEEITHSTNSLLAIQPLVVCLRFLGVELDPSILNESASTKCYRYTIGLFFLLLNGFCTILTAVIEHNEFTKIYSNNEIMLPSANGSTVDAGRENSTIPSVFSWNLIVDYVNYGVLVLGVHLTLFLFAHQQKWKLLWNNVKEILQHHNEFIVVRKSIRRLTIAGIVDIGLETLGFMSYSLILTELYRGRRLPDILFRSFAYSFLIYAFAGMWLFAVIGWTVVLGFRSLGSELRNYNLLLANDNNQSEAPEGKEELMIELVTKWKRLHVLLCDTVDGINDCFGPILLIWVAHIFVGFIAMPQTTIKYLVFTDHFYF</sequence>
<dbReference type="PANTHER" id="PTHR21143">
    <property type="entry name" value="INVERTEBRATE GUSTATORY RECEPTOR"/>
    <property type="match status" value="1"/>
</dbReference>
<keyword evidence="1" id="KW-0812">Transmembrane</keyword>
<dbReference type="GO" id="GO:0043025">
    <property type="term" value="C:neuronal cell body"/>
    <property type="evidence" value="ECO:0007669"/>
    <property type="project" value="TreeGrafter"/>
</dbReference>
<dbReference type="GO" id="GO:0007635">
    <property type="term" value="P:chemosensory behavior"/>
    <property type="evidence" value="ECO:0007669"/>
    <property type="project" value="TreeGrafter"/>
</dbReference>
<keyword evidence="1" id="KW-0472">Membrane</keyword>
<dbReference type="PANTHER" id="PTHR21143:SF133">
    <property type="entry name" value="GUSTATORY AND PHEROMONE RECEPTOR 32A-RELATED"/>
    <property type="match status" value="1"/>
</dbReference>
<evidence type="ECO:0000256" key="1">
    <source>
        <dbReference type="SAM" id="Phobius"/>
    </source>
</evidence>
<feature type="transmembrane region" description="Helical" evidence="1">
    <location>
        <begin position="133"/>
        <end position="151"/>
    </location>
</feature>
<keyword evidence="1" id="KW-1133">Transmembrane helix</keyword>
<dbReference type="AlphaFoldDB" id="A0A8J2RNJ2"/>
<feature type="transmembrane region" description="Helical" evidence="1">
    <location>
        <begin position="68"/>
        <end position="88"/>
    </location>
</feature>
<evidence type="ECO:0008006" key="4">
    <source>
        <dbReference type="Google" id="ProtNLM"/>
    </source>
</evidence>
<dbReference type="Proteomes" id="UP000789390">
    <property type="component" value="Unassembled WGS sequence"/>
</dbReference>
<dbReference type="GO" id="GO:0008049">
    <property type="term" value="P:male courtship behavior"/>
    <property type="evidence" value="ECO:0007669"/>
    <property type="project" value="TreeGrafter"/>
</dbReference>
<dbReference type="EMBL" id="CAKKLH010000112">
    <property type="protein sequence ID" value="CAH0103465.1"/>
    <property type="molecule type" value="Genomic_DNA"/>
</dbReference>
<name>A0A8J2RNJ2_9CRUS</name>
<dbReference type="GO" id="GO:0030425">
    <property type="term" value="C:dendrite"/>
    <property type="evidence" value="ECO:0007669"/>
    <property type="project" value="TreeGrafter"/>
</dbReference>
<comment type="caution">
    <text evidence="2">The sequence shown here is derived from an EMBL/GenBank/DDBJ whole genome shotgun (WGS) entry which is preliminary data.</text>
</comment>
<feature type="transmembrane region" description="Helical" evidence="1">
    <location>
        <begin position="224"/>
        <end position="248"/>
    </location>
</feature>
<evidence type="ECO:0000313" key="2">
    <source>
        <dbReference type="EMBL" id="CAH0103465.1"/>
    </source>
</evidence>
<protein>
    <recommendedName>
        <fullName evidence="4">Gustatory receptor</fullName>
    </recommendedName>
</protein>
<accession>A0A8J2RNJ2</accession>
<dbReference type="GO" id="GO:0030424">
    <property type="term" value="C:axon"/>
    <property type="evidence" value="ECO:0007669"/>
    <property type="project" value="TreeGrafter"/>
</dbReference>
<proteinExistence type="predicted"/>
<reference evidence="2" key="1">
    <citation type="submission" date="2021-11" db="EMBL/GenBank/DDBJ databases">
        <authorList>
            <person name="Schell T."/>
        </authorList>
    </citation>
    <scope>NUCLEOTIDE SEQUENCE</scope>
    <source>
        <strain evidence="2">M5</strain>
    </source>
</reference>
<dbReference type="OrthoDB" id="6366728at2759"/>
<organism evidence="2 3">
    <name type="scientific">Daphnia galeata</name>
    <dbReference type="NCBI Taxonomy" id="27404"/>
    <lineage>
        <taxon>Eukaryota</taxon>
        <taxon>Metazoa</taxon>
        <taxon>Ecdysozoa</taxon>
        <taxon>Arthropoda</taxon>
        <taxon>Crustacea</taxon>
        <taxon>Branchiopoda</taxon>
        <taxon>Diplostraca</taxon>
        <taxon>Cladocera</taxon>
        <taxon>Anomopoda</taxon>
        <taxon>Daphniidae</taxon>
        <taxon>Daphnia</taxon>
    </lineage>
</organism>
<keyword evidence="3" id="KW-1185">Reference proteome</keyword>
<evidence type="ECO:0000313" key="3">
    <source>
        <dbReference type="Proteomes" id="UP000789390"/>
    </source>
</evidence>
<gene>
    <name evidence="2" type="ORF">DGAL_LOCUS6039</name>
</gene>
<feature type="transmembrane region" description="Helical" evidence="1">
    <location>
        <begin position="183"/>
        <end position="204"/>
    </location>
</feature>